<dbReference type="Pfam" id="PF01435">
    <property type="entry name" value="Peptidase_M48"/>
    <property type="match status" value="2"/>
</dbReference>
<keyword evidence="11 14" id="KW-0472">Membrane</keyword>
<comment type="caution">
    <text evidence="16">The sequence shown here is derived from an EMBL/GenBank/DDBJ whole genome shotgun (WGS) entry which is preliminary data.</text>
</comment>
<comment type="cofactor">
    <cofactor evidence="1">
        <name>Zn(2+)</name>
        <dbReference type="ChEBI" id="CHEBI:29105"/>
    </cofactor>
</comment>
<dbReference type="GO" id="GO:0046872">
    <property type="term" value="F:metal ion binding"/>
    <property type="evidence" value="ECO:0007669"/>
    <property type="project" value="UniProtKB-KW"/>
</dbReference>
<dbReference type="AlphaFoldDB" id="W4QC66"/>
<feature type="domain" description="Peptidase M48" evidence="15">
    <location>
        <begin position="176"/>
        <end position="260"/>
    </location>
</feature>
<keyword evidence="10" id="KW-0482">Metalloprotease</keyword>
<keyword evidence="6" id="KW-0479">Metal-binding</keyword>
<feature type="domain" description="Peptidase M48" evidence="15">
    <location>
        <begin position="86"/>
        <end position="172"/>
    </location>
</feature>
<reference evidence="16" key="1">
    <citation type="journal article" date="2014" name="Genome Announc.">
        <title>Draft Genome Sequences of Three Alkaliphilic Bacillus Strains, Bacillus wakoensis JCM 9140T, Bacillus akibai JCM 9157T, and Bacillus hemicellulosilyticus JCM 9152T.</title>
        <authorList>
            <person name="Yuki M."/>
            <person name="Oshima K."/>
            <person name="Suda W."/>
            <person name="Oshida Y."/>
            <person name="Kitamura K."/>
            <person name="Iida T."/>
            <person name="Hattori M."/>
            <person name="Ohkuma M."/>
        </authorList>
    </citation>
    <scope>NUCLEOTIDE SEQUENCE [LARGE SCALE GENOMIC DNA]</scope>
    <source>
        <strain evidence="16">JCM 9152</strain>
    </source>
</reference>
<dbReference type="Pfam" id="PF12796">
    <property type="entry name" value="Ank_2"/>
    <property type="match status" value="1"/>
</dbReference>
<keyword evidence="17" id="KW-1185">Reference proteome</keyword>
<dbReference type="Proteomes" id="UP000018895">
    <property type="component" value="Unassembled WGS sequence"/>
</dbReference>
<gene>
    <name evidence="16" type="ORF">JCM9152_993</name>
</gene>
<evidence type="ECO:0000256" key="11">
    <source>
        <dbReference type="ARBA" id="ARBA00023136"/>
    </source>
</evidence>
<dbReference type="STRING" id="1236971.JCM9152_993"/>
<organism evidence="16 17">
    <name type="scientific">Halalkalibacter hemicellulosilyticusJCM 9152</name>
    <dbReference type="NCBI Taxonomy" id="1236971"/>
    <lineage>
        <taxon>Bacteria</taxon>
        <taxon>Bacillati</taxon>
        <taxon>Bacillota</taxon>
        <taxon>Bacilli</taxon>
        <taxon>Bacillales</taxon>
        <taxon>Bacillaceae</taxon>
        <taxon>Halalkalibacter</taxon>
    </lineage>
</organism>
<feature type="transmembrane region" description="Helical" evidence="14">
    <location>
        <begin position="29"/>
        <end position="46"/>
    </location>
</feature>
<comment type="subcellular location">
    <subcellularLocation>
        <location evidence="2">Cell membrane</location>
        <topology evidence="2">Multi-pass membrane protein</topology>
    </subcellularLocation>
</comment>
<feature type="repeat" description="ANK" evidence="12">
    <location>
        <begin position="487"/>
        <end position="519"/>
    </location>
</feature>
<dbReference type="PROSITE" id="PS50297">
    <property type="entry name" value="ANK_REP_REGION"/>
    <property type="match status" value="1"/>
</dbReference>
<dbReference type="PANTHER" id="PTHR43221">
    <property type="entry name" value="PROTEASE HTPX"/>
    <property type="match status" value="1"/>
</dbReference>
<evidence type="ECO:0000256" key="5">
    <source>
        <dbReference type="ARBA" id="ARBA00022692"/>
    </source>
</evidence>
<keyword evidence="3" id="KW-1003">Cell membrane</keyword>
<dbReference type="InterPro" id="IPR050083">
    <property type="entry name" value="HtpX_protease"/>
</dbReference>
<evidence type="ECO:0000256" key="8">
    <source>
        <dbReference type="ARBA" id="ARBA00022833"/>
    </source>
</evidence>
<name>W4QC66_9BACI</name>
<dbReference type="GO" id="GO:0006508">
    <property type="term" value="P:proteolysis"/>
    <property type="evidence" value="ECO:0007669"/>
    <property type="project" value="UniProtKB-KW"/>
</dbReference>
<feature type="region of interest" description="Disordered" evidence="13">
    <location>
        <begin position="314"/>
        <end position="354"/>
    </location>
</feature>
<keyword evidence="7" id="KW-0378">Hydrolase</keyword>
<feature type="transmembrane region" description="Helical" evidence="14">
    <location>
        <begin position="279"/>
        <end position="301"/>
    </location>
</feature>
<dbReference type="InterPro" id="IPR001915">
    <property type="entry name" value="Peptidase_M48"/>
</dbReference>
<proteinExistence type="predicted"/>
<dbReference type="InterPro" id="IPR002110">
    <property type="entry name" value="Ankyrin_rpt"/>
</dbReference>
<sequence>MTGKSFITKKYLIGVDVLNQTEIKSEKETIYFILSVIFSITVYLFILFMTQLLGIIILLAIFFLLTFYKLISLGSIKGNGVKITESQFPDIHQKLVHYCQEMNIKKVPDMFVIESMGILNAFATRFWGNNMVVIYSEAFELARQQNEEELDFIIAHELAHIKHHHVWKSILVTPARLIPILSQAYSRACEYTCDREATYIIQNPEAAKRALTILGIGKVLFKDVNTVAYRQQIETESHFGVWLSEIFSSHPLTPKRIQSIALFSGSTDGYVYEQRYGPIITGLATCFGIYILIIILIPIGLTVSSFVYGDSSASSVDEREEADRDPGPSSQQAMSTIEEDEQYEEVSKEEDEFEYEYKRTELFDPILMSDYQSLETLINDGADLEEADELGYTALQYSIQFDSPTAFHLLLNAGADPNSQSSTDHALQTAIFYENKAAVNKLIEYGADVNMLNDYDVSPLVYSIQYEYFTITELLLENDADPNLMAMGTTPLYFALELEDFETAILLLDYGADPSIVDDYDEDILTITGFETAEALYEELESLIR</sequence>
<dbReference type="PROSITE" id="PS50088">
    <property type="entry name" value="ANK_REPEAT"/>
    <property type="match status" value="2"/>
</dbReference>
<evidence type="ECO:0000256" key="13">
    <source>
        <dbReference type="SAM" id="MobiDB-lite"/>
    </source>
</evidence>
<evidence type="ECO:0000256" key="12">
    <source>
        <dbReference type="PROSITE-ProRule" id="PRU00023"/>
    </source>
</evidence>
<dbReference type="EMBL" id="BAUU01000006">
    <property type="protein sequence ID" value="GAE29625.1"/>
    <property type="molecule type" value="Genomic_DNA"/>
</dbReference>
<keyword evidence="9 14" id="KW-1133">Transmembrane helix</keyword>
<accession>W4QC66</accession>
<keyword evidence="8" id="KW-0862">Zinc</keyword>
<dbReference type="Gene3D" id="3.30.2010.10">
    <property type="entry name" value="Metalloproteases ('zincins'), catalytic domain"/>
    <property type="match status" value="1"/>
</dbReference>
<dbReference type="SUPFAM" id="SSF48403">
    <property type="entry name" value="Ankyrin repeat"/>
    <property type="match status" value="1"/>
</dbReference>
<evidence type="ECO:0000313" key="17">
    <source>
        <dbReference type="Proteomes" id="UP000018895"/>
    </source>
</evidence>
<dbReference type="SMART" id="SM00248">
    <property type="entry name" value="ANK"/>
    <property type="match status" value="4"/>
</dbReference>
<evidence type="ECO:0000256" key="14">
    <source>
        <dbReference type="SAM" id="Phobius"/>
    </source>
</evidence>
<evidence type="ECO:0000256" key="2">
    <source>
        <dbReference type="ARBA" id="ARBA00004651"/>
    </source>
</evidence>
<evidence type="ECO:0000256" key="3">
    <source>
        <dbReference type="ARBA" id="ARBA00022475"/>
    </source>
</evidence>
<feature type="compositionally biased region" description="Acidic residues" evidence="13">
    <location>
        <begin position="337"/>
        <end position="354"/>
    </location>
</feature>
<evidence type="ECO:0000256" key="10">
    <source>
        <dbReference type="ARBA" id="ARBA00023049"/>
    </source>
</evidence>
<feature type="transmembrane region" description="Helical" evidence="14">
    <location>
        <begin position="52"/>
        <end position="71"/>
    </location>
</feature>
<dbReference type="CDD" id="cd07325">
    <property type="entry name" value="M48_Ste24p_like"/>
    <property type="match status" value="1"/>
</dbReference>
<evidence type="ECO:0000256" key="6">
    <source>
        <dbReference type="ARBA" id="ARBA00022723"/>
    </source>
</evidence>
<evidence type="ECO:0000259" key="15">
    <source>
        <dbReference type="Pfam" id="PF01435"/>
    </source>
</evidence>
<keyword evidence="5 14" id="KW-0812">Transmembrane</keyword>
<dbReference type="Gene3D" id="1.25.40.20">
    <property type="entry name" value="Ankyrin repeat-containing domain"/>
    <property type="match status" value="1"/>
</dbReference>
<dbReference type="PANTHER" id="PTHR43221:SF1">
    <property type="entry name" value="PROTEASE HTPX"/>
    <property type="match status" value="1"/>
</dbReference>
<evidence type="ECO:0000256" key="4">
    <source>
        <dbReference type="ARBA" id="ARBA00022670"/>
    </source>
</evidence>
<evidence type="ECO:0000256" key="9">
    <source>
        <dbReference type="ARBA" id="ARBA00022989"/>
    </source>
</evidence>
<protein>
    <submittedName>
        <fullName evidence="16">Zn-dependent protease</fullName>
    </submittedName>
</protein>
<keyword evidence="12" id="KW-0040">ANK repeat</keyword>
<keyword evidence="4 16" id="KW-0645">Protease</keyword>
<dbReference type="GO" id="GO:0004222">
    <property type="term" value="F:metalloendopeptidase activity"/>
    <property type="evidence" value="ECO:0007669"/>
    <property type="project" value="InterPro"/>
</dbReference>
<dbReference type="GO" id="GO:0005886">
    <property type="term" value="C:plasma membrane"/>
    <property type="evidence" value="ECO:0007669"/>
    <property type="project" value="UniProtKB-SubCell"/>
</dbReference>
<feature type="repeat" description="ANK" evidence="12">
    <location>
        <begin position="390"/>
        <end position="422"/>
    </location>
</feature>
<dbReference type="InterPro" id="IPR036770">
    <property type="entry name" value="Ankyrin_rpt-contain_sf"/>
</dbReference>
<evidence type="ECO:0000256" key="7">
    <source>
        <dbReference type="ARBA" id="ARBA00022801"/>
    </source>
</evidence>
<evidence type="ECO:0000256" key="1">
    <source>
        <dbReference type="ARBA" id="ARBA00001947"/>
    </source>
</evidence>
<evidence type="ECO:0000313" key="16">
    <source>
        <dbReference type="EMBL" id="GAE29625.1"/>
    </source>
</evidence>